<feature type="non-terminal residue" evidence="1">
    <location>
        <position position="862"/>
    </location>
</feature>
<sequence>GGKFHEKWQKLKGRYLEEFPWLDYKTDHRGEVSSVFCKVCKLKNNFSAQWMTEKSLQKSHFQSHAAAICHRAAMSDPQIRMSLLAPPVNEFVEALQLVRQGKSGGDQGTGAFKRQQLVKVKYCLAEALRCQTRLKLWECNCLTLHSDASKARLVLRAQGCGMDLAPLHALLGCEKLSDFDAQGIARCIMSMLADICTPFKHAETLEHFKGLPPNASVLDRALLSHLFSIVEVFNADAAPDEQLAGQMFGVDVRGGNLAEIFTSEACPGAKLAMEVNMESFSQIFPNLKVINKDKPHAARRIVSRTWKCDHVLNGIVKKVFMSSDSIVQQIHFSDVMRQMYGNNVRAMQYTPLWKEMSEKFSAAKHRFDSWSMPFAKVCLTLDAVIRTAQSAHEERKNEKVGRAGRTFLDLLSEETVILMGMLADAGEENLQLTRRLDSETTTSGSLAVEVQQFVIKLNVLFRQGAVVKTGYTAHVLSLLEKPRTLYIDKKAKRLGGLPRQQLAVITCNCLKRFASWVALAQEVVATEFPAFEILQSMSIFHLTPLNERISSCHKNFAMEEKDKVAKLGKIAAVLGIDEEALSLQFADYLAVAQHKFDAAGDLQELPAWKSALDTCFRDKRLQKSHPQKELREVLSRAFGWGCSTSGVEQAFSGIRSLVASKGRMTEIHLRDEIFLLSTQGWNQSQDLELAQVAAMIWSEIFGPVRSMEGCDSTVRSVAAKRAWRDRKREGTWNAFRNDRKAAVEIELQNLMADDAPINIPTDEHWSEKHEAEFQLQKRRRLERALTTAAQNGLSSAETQQEIGVDPAEVGNCIKQFQHDQLSKIKKYQREKANAKTKQEKAMLPIEILIQDKKFYVAADAPR</sequence>
<evidence type="ECO:0000313" key="1">
    <source>
        <dbReference type="EMBL" id="CAK9025059.1"/>
    </source>
</evidence>
<protein>
    <recommendedName>
        <fullName evidence="3">TTF-type domain-containing protein</fullName>
    </recommendedName>
</protein>
<reference evidence="1 2" key="1">
    <citation type="submission" date="2024-02" db="EMBL/GenBank/DDBJ databases">
        <authorList>
            <person name="Chen Y."/>
            <person name="Shah S."/>
            <person name="Dougan E. K."/>
            <person name="Thang M."/>
            <person name="Chan C."/>
        </authorList>
    </citation>
    <scope>NUCLEOTIDE SEQUENCE [LARGE SCALE GENOMIC DNA]</scope>
</reference>
<organism evidence="1 2">
    <name type="scientific">Durusdinium trenchii</name>
    <dbReference type="NCBI Taxonomy" id="1381693"/>
    <lineage>
        <taxon>Eukaryota</taxon>
        <taxon>Sar</taxon>
        <taxon>Alveolata</taxon>
        <taxon>Dinophyceae</taxon>
        <taxon>Suessiales</taxon>
        <taxon>Symbiodiniaceae</taxon>
        <taxon>Durusdinium</taxon>
    </lineage>
</organism>
<keyword evidence="2" id="KW-1185">Reference proteome</keyword>
<accession>A0ABP0KGG5</accession>
<gene>
    <name evidence="1" type="ORF">CCMP2556_LOCUS15872</name>
</gene>
<name>A0ABP0KGG5_9DINO</name>
<dbReference type="Proteomes" id="UP001642484">
    <property type="component" value="Unassembled WGS sequence"/>
</dbReference>
<evidence type="ECO:0000313" key="2">
    <source>
        <dbReference type="Proteomes" id="UP001642484"/>
    </source>
</evidence>
<comment type="caution">
    <text evidence="1">The sequence shown here is derived from an EMBL/GenBank/DDBJ whole genome shotgun (WGS) entry which is preliminary data.</text>
</comment>
<dbReference type="EMBL" id="CAXAMN010008433">
    <property type="protein sequence ID" value="CAK9025059.1"/>
    <property type="molecule type" value="Genomic_DNA"/>
</dbReference>
<evidence type="ECO:0008006" key="3">
    <source>
        <dbReference type="Google" id="ProtNLM"/>
    </source>
</evidence>
<proteinExistence type="predicted"/>
<feature type="non-terminal residue" evidence="1">
    <location>
        <position position="1"/>
    </location>
</feature>